<dbReference type="EMBL" id="JACIIZ010000005">
    <property type="protein sequence ID" value="MBB6251786.1"/>
    <property type="molecule type" value="Genomic_DNA"/>
</dbReference>
<feature type="transmembrane region" description="Helical" evidence="2">
    <location>
        <begin position="12"/>
        <end position="34"/>
    </location>
</feature>
<organism evidence="3 4">
    <name type="scientific">Nitrospirillum iridis</name>
    <dbReference type="NCBI Taxonomy" id="765888"/>
    <lineage>
        <taxon>Bacteria</taxon>
        <taxon>Pseudomonadati</taxon>
        <taxon>Pseudomonadota</taxon>
        <taxon>Alphaproteobacteria</taxon>
        <taxon>Rhodospirillales</taxon>
        <taxon>Azospirillaceae</taxon>
        <taxon>Nitrospirillum</taxon>
    </lineage>
</organism>
<keyword evidence="2" id="KW-0812">Transmembrane</keyword>
<reference evidence="3 4" key="1">
    <citation type="submission" date="2020-08" db="EMBL/GenBank/DDBJ databases">
        <title>Genomic Encyclopedia of Type Strains, Phase IV (KMG-IV): sequencing the most valuable type-strain genomes for metagenomic binning, comparative biology and taxonomic classification.</title>
        <authorList>
            <person name="Goeker M."/>
        </authorList>
    </citation>
    <scope>NUCLEOTIDE SEQUENCE [LARGE SCALE GENOMIC DNA]</scope>
    <source>
        <strain evidence="3 4">DSM 22198</strain>
    </source>
</reference>
<proteinExistence type="predicted"/>
<gene>
    <name evidence="3" type="ORF">FHS74_002337</name>
</gene>
<dbReference type="RefSeq" id="WP_184800505.1">
    <property type="nucleotide sequence ID" value="NZ_JACIIZ010000005.1"/>
</dbReference>
<protein>
    <recommendedName>
        <fullName evidence="5">AsmA domain-containing protein</fullName>
    </recommendedName>
</protein>
<comment type="caution">
    <text evidence="3">The sequence shown here is derived from an EMBL/GenBank/DDBJ whole genome shotgun (WGS) entry which is preliminary data.</text>
</comment>
<dbReference type="Proteomes" id="UP000539175">
    <property type="component" value="Unassembled WGS sequence"/>
</dbReference>
<evidence type="ECO:0000313" key="3">
    <source>
        <dbReference type="EMBL" id="MBB6251786.1"/>
    </source>
</evidence>
<evidence type="ECO:0000313" key="4">
    <source>
        <dbReference type="Proteomes" id="UP000539175"/>
    </source>
</evidence>
<sequence>MLSLITAPFRLLFRLVVFIILMAAVLVVVFPFAVDLPGRAQAILAQLSDDPASGVVVRADPEVRRGFPARLILHHFSLANPQTPDRPSITAARAVVEVDLLASLTSGRLVVRTRVLDPVLYADRPINLRGLLAGLDRNLNGTGTVHTLSLVGGSVRLAAKGGEAGIDLGGLTVETPPGPGGYAGTGRDPP</sequence>
<keyword evidence="2" id="KW-1133">Transmembrane helix</keyword>
<keyword evidence="2" id="KW-0472">Membrane</keyword>
<feature type="region of interest" description="Disordered" evidence="1">
    <location>
        <begin position="168"/>
        <end position="190"/>
    </location>
</feature>
<evidence type="ECO:0000256" key="1">
    <source>
        <dbReference type="SAM" id="MobiDB-lite"/>
    </source>
</evidence>
<accession>A0A7X0AYQ5</accession>
<dbReference type="AlphaFoldDB" id="A0A7X0AYQ5"/>
<evidence type="ECO:0008006" key="5">
    <source>
        <dbReference type="Google" id="ProtNLM"/>
    </source>
</evidence>
<name>A0A7X0AYQ5_9PROT</name>
<evidence type="ECO:0000256" key="2">
    <source>
        <dbReference type="SAM" id="Phobius"/>
    </source>
</evidence>
<keyword evidence="4" id="KW-1185">Reference proteome</keyword>